<comment type="caution">
    <text evidence="5">The sequence shown here is derived from an EMBL/GenBank/DDBJ whole genome shotgun (WGS) entry which is preliminary data.</text>
</comment>
<dbReference type="STRING" id="2316362.A0A4Q2DCD1"/>
<dbReference type="CDD" id="cd18809">
    <property type="entry name" value="SF1_C_RecD"/>
    <property type="match status" value="1"/>
</dbReference>
<keyword evidence="1" id="KW-0347">Helicase</keyword>
<keyword evidence="1" id="KW-0067">ATP-binding</keyword>
<dbReference type="GO" id="GO:0006281">
    <property type="term" value="P:DNA repair"/>
    <property type="evidence" value="ECO:0007669"/>
    <property type="project" value="UniProtKB-KW"/>
</dbReference>
<dbReference type="Pfam" id="PF05970">
    <property type="entry name" value="PIF1"/>
    <property type="match status" value="1"/>
</dbReference>
<accession>A0A4Q2DCD1</accession>
<keyword evidence="1" id="KW-0233">DNA recombination</keyword>
<keyword evidence="1" id="KW-0547">Nucleotide-binding</keyword>
<keyword evidence="1" id="KW-0378">Hydrolase</keyword>
<dbReference type="Proteomes" id="UP000290288">
    <property type="component" value="Unassembled WGS sequence"/>
</dbReference>
<name>A0A4Q2DCD1_9AGAR</name>
<dbReference type="InterPro" id="IPR025476">
    <property type="entry name" value="Helitron_helicase-like"/>
</dbReference>
<organism evidence="5 6">
    <name type="scientific">Candolleomyces aberdarensis</name>
    <dbReference type="NCBI Taxonomy" id="2316362"/>
    <lineage>
        <taxon>Eukaryota</taxon>
        <taxon>Fungi</taxon>
        <taxon>Dikarya</taxon>
        <taxon>Basidiomycota</taxon>
        <taxon>Agaricomycotina</taxon>
        <taxon>Agaricomycetes</taxon>
        <taxon>Agaricomycetidae</taxon>
        <taxon>Agaricales</taxon>
        <taxon>Agaricineae</taxon>
        <taxon>Psathyrellaceae</taxon>
        <taxon>Candolleomyces</taxon>
    </lineage>
</organism>
<comment type="cofactor">
    <cofactor evidence="1">
        <name>Mg(2+)</name>
        <dbReference type="ChEBI" id="CHEBI:18420"/>
    </cofactor>
</comment>
<keyword evidence="1" id="KW-0234">DNA repair</keyword>
<dbReference type="Gene3D" id="3.40.50.300">
    <property type="entry name" value="P-loop containing nucleotide triphosphate hydrolases"/>
    <property type="match status" value="1"/>
</dbReference>
<dbReference type="EC" id="5.6.2.3" evidence="1"/>
<comment type="similarity">
    <text evidence="1">Belongs to the helicase family.</text>
</comment>
<protein>
    <recommendedName>
        <fullName evidence="1">ATP-dependent DNA helicase</fullName>
        <ecNumber evidence="1">5.6.2.3</ecNumber>
    </recommendedName>
</protein>
<dbReference type="Pfam" id="PF14214">
    <property type="entry name" value="Helitron_like_N"/>
    <property type="match status" value="1"/>
</dbReference>
<evidence type="ECO:0000313" key="6">
    <source>
        <dbReference type="Proteomes" id="UP000290288"/>
    </source>
</evidence>
<sequence>MCMSLGLPCFYVTVNFADVYNPIVKFLAGHDFDLSRIPDSAIPVYFEQARLVAKNPFIAAKFFNIYMKAFIEHLLAFKGPHENAKSSTAPQGILGKTRAFYGCVEAQGRGTLHCHMVIWIHGTWNPNDLKAKLIETGASQFRDRVVEYLNNCIFSAVPPDPGEGVHVPSSKHHPCSVLGVDFDDPEGSTPAHRQKDLHNVVNATQIHNHHATCYKYWRGPPEPKECRFGLDESCVQAETTIDMETGEISIRHEDAKVNCFNDAIAEATRCNNDIKFIGSGETAKVICLYITDYISKSQMKAHVAYAALELGVHKLERAELAPNGDDNGTVDPSFRGKRLLQKCAYEILARQELSAPQVASYLMDYEDHFTSHGFRRLFWTAVEKYVDGHFPLHVSSAVHNDVSMDEDIVVVTNNVGEIEPRSSQLRDYAFRGELLRPLCLWDFVARTNKIKRTIDDSVDREHAFRRWSQDMHIREGFWKTQSFLDTQTADRPVCRFLPTHDEHRSSYLSVVPPALAFIPVTVGPAIPRRDRPESYERYCRLMLILFKPWRVPQDLRVSAETWALEFEQFKASSAFTPTVAAILENMQVFHECRDSRDDHFKNRHSRLSAARHLPASSDMECVNDPVLDDIGTHEQDVEHEMLIFQGLAGIFRKHSDRSTKQGADILKCLNVGAACGLFERADMSLYADILPKTVCQSQHRHVRVQESDLRLEQVWKSCYSERRAARHKARLSGEPTDNEQSTDAANALQLSRTQQPSTSIQTMNIDDLAVPTSTTNNSSSLPAAQMTAEQLIEHVSDAWTLNEDQALAFRVIARHVTSPQSNSLRMLIAGAAGTGKSRVIDALKDLFERRGEKHRYCLASFMGIAAQNIHGTTLHSALNLHSLSRMKLHGKAHNDLIEKWKDVDTMVVDEVSMLGQRFQTRIDEALRLAKECDKPFGGVNMIFVGDFAQLPPVNQKKLYARLNTEVLAGTISGQKTIFGKLLWLLVDTVVVLNIPQRQKGEANERFLQLLSRLREGRCTSDDFRMLSSRVLRPEHAPLFNEPTSSWRYPPIIVCDNATKDALNENCAMQFALDHEQELHWYYAEDTIGGKAVQDNDLRDLLHSLDSGKTHQRLGRVPLCIGMPVLVSQNFDVQGGVVNGSRGTVTSVRYQIGNGGHRVLTSCVILIVKSGPEPMPDLRRHEMPILSDTTNIQVNHPYSRTETYTFERRQVPIVPAFAMTAHRAQGQTMDRVIIDLQSCSGSGAPYVMASRATSLDGLYVLRDFEMGKITCPQSEDLRLESKRFKIMDLHSRIRQGSPQQRTEALSALELMQNRGQVTGWTQISDDDCVARDARLNAKLCHDIQNEHSAAFQGSEAMARTPPSVLGKRKRKTRQDVPSPP</sequence>
<feature type="domain" description="Helitron helicase-like" evidence="4">
    <location>
        <begin position="1"/>
        <end position="118"/>
    </location>
</feature>
<evidence type="ECO:0000259" key="4">
    <source>
        <dbReference type="Pfam" id="PF14214"/>
    </source>
</evidence>
<dbReference type="PANTHER" id="PTHR47642">
    <property type="entry name" value="ATP-DEPENDENT DNA HELICASE"/>
    <property type="match status" value="1"/>
</dbReference>
<comment type="catalytic activity">
    <reaction evidence="1">
        <text>ATP + H2O = ADP + phosphate + H(+)</text>
        <dbReference type="Rhea" id="RHEA:13065"/>
        <dbReference type="ChEBI" id="CHEBI:15377"/>
        <dbReference type="ChEBI" id="CHEBI:15378"/>
        <dbReference type="ChEBI" id="CHEBI:30616"/>
        <dbReference type="ChEBI" id="CHEBI:43474"/>
        <dbReference type="ChEBI" id="CHEBI:456216"/>
        <dbReference type="EC" id="5.6.2.3"/>
    </reaction>
</comment>
<dbReference type="SUPFAM" id="SSF52540">
    <property type="entry name" value="P-loop containing nucleoside triphosphate hydrolases"/>
    <property type="match status" value="2"/>
</dbReference>
<dbReference type="OrthoDB" id="10007484at2759"/>
<reference evidence="5 6" key="1">
    <citation type="submission" date="2019-01" db="EMBL/GenBank/DDBJ databases">
        <title>Draft genome sequence of Psathyrella aberdarensis IHI B618.</title>
        <authorList>
            <person name="Buettner E."/>
            <person name="Kellner H."/>
        </authorList>
    </citation>
    <scope>NUCLEOTIDE SEQUENCE [LARGE SCALE GENOMIC DNA]</scope>
    <source>
        <strain evidence="5 6">IHI B618</strain>
    </source>
</reference>
<dbReference type="InterPro" id="IPR051055">
    <property type="entry name" value="PIF1_helicase"/>
</dbReference>
<evidence type="ECO:0000313" key="5">
    <source>
        <dbReference type="EMBL" id="RXW17049.1"/>
    </source>
</evidence>
<dbReference type="PANTHER" id="PTHR47642:SF5">
    <property type="entry name" value="ATP-DEPENDENT DNA HELICASE"/>
    <property type="match status" value="1"/>
</dbReference>
<dbReference type="GO" id="GO:0006310">
    <property type="term" value="P:DNA recombination"/>
    <property type="evidence" value="ECO:0007669"/>
    <property type="project" value="UniProtKB-KW"/>
</dbReference>
<dbReference type="GO" id="GO:0000723">
    <property type="term" value="P:telomere maintenance"/>
    <property type="evidence" value="ECO:0007669"/>
    <property type="project" value="InterPro"/>
</dbReference>
<evidence type="ECO:0000256" key="2">
    <source>
        <dbReference type="SAM" id="MobiDB-lite"/>
    </source>
</evidence>
<dbReference type="InterPro" id="IPR010285">
    <property type="entry name" value="DNA_helicase_pif1-like_DEAD"/>
</dbReference>
<dbReference type="InterPro" id="IPR027417">
    <property type="entry name" value="P-loop_NTPase"/>
</dbReference>
<gene>
    <name evidence="5" type="ORF">EST38_g8796</name>
</gene>
<evidence type="ECO:0000256" key="1">
    <source>
        <dbReference type="RuleBase" id="RU363044"/>
    </source>
</evidence>
<dbReference type="GO" id="GO:0016887">
    <property type="term" value="F:ATP hydrolysis activity"/>
    <property type="evidence" value="ECO:0007669"/>
    <property type="project" value="RHEA"/>
</dbReference>
<feature type="region of interest" description="Disordered" evidence="2">
    <location>
        <begin position="1350"/>
        <end position="1379"/>
    </location>
</feature>
<evidence type="ECO:0000259" key="3">
    <source>
        <dbReference type="Pfam" id="PF05970"/>
    </source>
</evidence>
<dbReference type="EMBL" id="SDEE01000376">
    <property type="protein sequence ID" value="RXW17049.1"/>
    <property type="molecule type" value="Genomic_DNA"/>
</dbReference>
<dbReference type="GO" id="GO:0043139">
    <property type="term" value="F:5'-3' DNA helicase activity"/>
    <property type="evidence" value="ECO:0007669"/>
    <property type="project" value="UniProtKB-EC"/>
</dbReference>
<feature type="domain" description="DNA helicase Pif1-like DEAD-box helicase" evidence="3">
    <location>
        <begin position="801"/>
        <end position="1021"/>
    </location>
</feature>
<dbReference type="GO" id="GO:0005524">
    <property type="term" value="F:ATP binding"/>
    <property type="evidence" value="ECO:0007669"/>
    <property type="project" value="UniProtKB-KW"/>
</dbReference>
<keyword evidence="6" id="KW-1185">Reference proteome</keyword>
<keyword evidence="1" id="KW-0227">DNA damage</keyword>
<proteinExistence type="inferred from homology"/>